<keyword evidence="6" id="KW-0677">Repeat</keyword>
<evidence type="ECO:0000256" key="3">
    <source>
        <dbReference type="ARBA" id="ARBA00022448"/>
    </source>
</evidence>
<reference evidence="10" key="1">
    <citation type="submission" date="2024-03" db="EMBL/GenBank/DDBJ databases">
        <title>WGS assembly of Saponaria officinalis var. Norfolk2.</title>
        <authorList>
            <person name="Jenkins J."/>
            <person name="Shu S."/>
            <person name="Grimwood J."/>
            <person name="Barry K."/>
            <person name="Goodstein D."/>
            <person name="Schmutz J."/>
            <person name="Leebens-Mack J."/>
            <person name="Osbourn A."/>
        </authorList>
    </citation>
    <scope>NUCLEOTIDE SEQUENCE [LARGE SCALE GENOMIC DNA]</scope>
    <source>
        <strain evidence="10">JIC</strain>
    </source>
</reference>
<comment type="function">
    <text evidence="9">Mediates both low-affinity uptake and efflux of sugar across the membrane.</text>
</comment>
<feature type="transmembrane region" description="Helical" evidence="9">
    <location>
        <begin position="160"/>
        <end position="182"/>
    </location>
</feature>
<dbReference type="Gene3D" id="1.20.1280.290">
    <property type="match status" value="2"/>
</dbReference>
<name>A0AAW1LP30_SAPOF</name>
<sequence>MDLSLSFIVGLIGNVISLLVFASPIGTFKRILVKKSTANYKSSPYISTLLSTSLWTFYGLLKPGGTLIVTINGVGAILQLIYIILFIVFAPKDKKIKSIIALAMLNIGFAGVVIAVTLLAIHGSLRITVVGVVCAVLTIGMYASPLTAIRTVIKMRSVEYMPLFLSLFMFLNAGVWSAYSFLVKDFFMGIPNGVGFVLGLGQLILYAIYKNKPKPTKSMDQVKPEIDEMSLAHMAIGLSNEMKKPKVQDIEAPNESDKVKNGTLAITKGMSLQTPKSSLTRQLSSIPGLLKTLSLGPYDVNYSFSRDKDGEINGILDA</sequence>
<comment type="similarity">
    <text evidence="2 9">Belongs to the SWEET sugar transporter family.</text>
</comment>
<gene>
    <name evidence="10" type="ORF">RND81_04G208100</name>
</gene>
<evidence type="ECO:0000256" key="7">
    <source>
        <dbReference type="ARBA" id="ARBA00022989"/>
    </source>
</evidence>
<dbReference type="PANTHER" id="PTHR10791:SF142">
    <property type="entry name" value="BIDIRECTIONAL SUGAR TRANSPORTER SWEET16"/>
    <property type="match status" value="1"/>
</dbReference>
<dbReference type="AlphaFoldDB" id="A0AAW1LP30"/>
<protein>
    <recommendedName>
        <fullName evidence="9">Bidirectional sugar transporter SWEET</fullName>
    </recommendedName>
</protein>
<evidence type="ECO:0000256" key="1">
    <source>
        <dbReference type="ARBA" id="ARBA00004127"/>
    </source>
</evidence>
<feature type="transmembrane region" description="Helical" evidence="9">
    <location>
        <begin position="127"/>
        <end position="148"/>
    </location>
</feature>
<accession>A0AAW1LP30</accession>
<dbReference type="GO" id="GO:0051119">
    <property type="term" value="F:sugar transmembrane transporter activity"/>
    <property type="evidence" value="ECO:0007669"/>
    <property type="project" value="InterPro"/>
</dbReference>
<comment type="caution">
    <text evidence="10">The sequence shown here is derived from an EMBL/GenBank/DDBJ whole genome shotgun (WGS) entry which is preliminary data.</text>
</comment>
<dbReference type="Proteomes" id="UP001443914">
    <property type="component" value="Unassembled WGS sequence"/>
</dbReference>
<keyword evidence="11" id="KW-1185">Reference proteome</keyword>
<feature type="transmembrane region" description="Helical" evidence="9">
    <location>
        <begin position="188"/>
        <end position="209"/>
    </location>
</feature>
<keyword evidence="8 9" id="KW-0472">Membrane</keyword>
<feature type="transmembrane region" description="Helical" evidence="9">
    <location>
        <begin position="100"/>
        <end position="121"/>
    </location>
</feature>
<dbReference type="GO" id="GO:0012505">
    <property type="term" value="C:endomembrane system"/>
    <property type="evidence" value="ECO:0007669"/>
    <property type="project" value="UniProtKB-SubCell"/>
</dbReference>
<comment type="subcellular location">
    <subcellularLocation>
        <location evidence="1">Endomembrane system</location>
        <topology evidence="1">Multi-pass membrane protein</topology>
    </subcellularLocation>
</comment>
<evidence type="ECO:0000256" key="4">
    <source>
        <dbReference type="ARBA" id="ARBA00022597"/>
    </source>
</evidence>
<evidence type="ECO:0000256" key="6">
    <source>
        <dbReference type="ARBA" id="ARBA00022737"/>
    </source>
</evidence>
<dbReference type="InterPro" id="IPR004316">
    <property type="entry name" value="SWEET_rpt"/>
</dbReference>
<dbReference type="PANTHER" id="PTHR10791">
    <property type="entry name" value="RAG1-ACTIVATING PROTEIN 1"/>
    <property type="match status" value="1"/>
</dbReference>
<evidence type="ECO:0000313" key="11">
    <source>
        <dbReference type="Proteomes" id="UP001443914"/>
    </source>
</evidence>
<feature type="transmembrane region" description="Helical" evidence="9">
    <location>
        <begin position="67"/>
        <end position="88"/>
    </location>
</feature>
<keyword evidence="4 9" id="KW-0762">Sugar transport</keyword>
<evidence type="ECO:0000256" key="8">
    <source>
        <dbReference type="ARBA" id="ARBA00023136"/>
    </source>
</evidence>
<evidence type="ECO:0000256" key="5">
    <source>
        <dbReference type="ARBA" id="ARBA00022692"/>
    </source>
</evidence>
<dbReference type="Pfam" id="PF03083">
    <property type="entry name" value="MtN3_slv"/>
    <property type="match status" value="2"/>
</dbReference>
<evidence type="ECO:0000256" key="2">
    <source>
        <dbReference type="ARBA" id="ARBA00007809"/>
    </source>
</evidence>
<dbReference type="InterPro" id="IPR047664">
    <property type="entry name" value="SWEET"/>
</dbReference>
<proteinExistence type="inferred from homology"/>
<feature type="transmembrane region" description="Helical" evidence="9">
    <location>
        <begin position="6"/>
        <end position="25"/>
    </location>
</feature>
<dbReference type="GO" id="GO:0016020">
    <property type="term" value="C:membrane"/>
    <property type="evidence" value="ECO:0007669"/>
    <property type="project" value="InterPro"/>
</dbReference>
<evidence type="ECO:0000256" key="9">
    <source>
        <dbReference type="RuleBase" id="RU910715"/>
    </source>
</evidence>
<dbReference type="FunFam" id="1.20.1280.290:FF:000002">
    <property type="entry name" value="Bidirectional sugar transporter SWEET"/>
    <property type="match status" value="1"/>
</dbReference>
<keyword evidence="5 9" id="KW-0812">Transmembrane</keyword>
<comment type="caution">
    <text evidence="9">Lacks conserved residue(s) required for the propagation of feature annotation.</text>
</comment>
<dbReference type="GO" id="GO:0051260">
    <property type="term" value="P:protein homooligomerization"/>
    <property type="evidence" value="ECO:0007669"/>
    <property type="project" value="UniProtKB-ARBA"/>
</dbReference>
<keyword evidence="3 9" id="KW-0813">Transport</keyword>
<dbReference type="FunFam" id="1.20.1280.290:FF:000001">
    <property type="entry name" value="Bidirectional sugar transporter SWEET"/>
    <property type="match status" value="1"/>
</dbReference>
<dbReference type="EMBL" id="JBDFQZ010000004">
    <property type="protein sequence ID" value="KAK9735478.1"/>
    <property type="molecule type" value="Genomic_DNA"/>
</dbReference>
<organism evidence="10 11">
    <name type="scientific">Saponaria officinalis</name>
    <name type="common">Common soapwort</name>
    <name type="synonym">Lychnis saponaria</name>
    <dbReference type="NCBI Taxonomy" id="3572"/>
    <lineage>
        <taxon>Eukaryota</taxon>
        <taxon>Viridiplantae</taxon>
        <taxon>Streptophyta</taxon>
        <taxon>Embryophyta</taxon>
        <taxon>Tracheophyta</taxon>
        <taxon>Spermatophyta</taxon>
        <taxon>Magnoliopsida</taxon>
        <taxon>eudicotyledons</taxon>
        <taxon>Gunneridae</taxon>
        <taxon>Pentapetalae</taxon>
        <taxon>Caryophyllales</taxon>
        <taxon>Caryophyllaceae</taxon>
        <taxon>Caryophylleae</taxon>
        <taxon>Saponaria</taxon>
    </lineage>
</organism>
<evidence type="ECO:0000313" key="10">
    <source>
        <dbReference type="EMBL" id="KAK9735478.1"/>
    </source>
</evidence>
<keyword evidence="7 9" id="KW-1133">Transmembrane helix</keyword>